<sequence>MGNSSEKLSDVNLLIEAQNFYDLVQEFNFIPQLFQKTIAKEALRRYESLWLPLVAEYLEIRLIAPLDIELIWIVHMHNPDAYLEDCMRLYGTLLNHTIGTFEERRENTTAEYLWKKKYPNEPFAFTTTPRKVPFTSKLSSNIIKALDEFRIFCRQVALPHFKDEKFLSSAINEYLHNAQFDDYLKIAYPYNRAFIWKSHMVNPQAYQNDIAYLEEIIDYTKMDQLNSSCSSNQGAMFRGSVAPLAQDETCLGDILKVDKIYVFSITGIQINNLEKSALYELSIKSKNEKGDEENLTSIRFRSKGDVLTRTYKNVKRINTIQFNTQNSQVLKIQIIKLENTTELQQISTLNSQGRYFSEEFFFPNNKNLKQGDKCVISYDLKPASTDESNKNSAERLDYSCIDNSNGFSNAIKSLSNPNNDVVSVNNELIYASNDFSNSHEQLIELKNDTNSALENLIKSSDASKVKNTNLNECSDINKDNVYSNKSTTDVISSITTKNEINTNENDFKTSEKITNEISDNDNITFFSNPNEISNEIIDVISSSNEASNNTDNFFINQNKFGNNIMDANPCSNEPSNVTTGSTTTANETGNSVKHVNAHFNEVSNYQVDFANNPNEASNANQSSNSNVISDNIKDLNTCFNKNTDATNFFTHPNQNSNINDSFNKPNKFENYLKNSNNTYSLKNIKSYSKGNNNTYPMIKSKTYSKFTSNTYTKAISNTYPKKTSDVLNNFNLFQNIINDKLMEASIENKLLSYPTNLSSAHMQLKNDTSEINNDIKSNTSSFCLDKTYNSECNNNPVECNNIAASGNLKEPNTVAVTEDLGESSNAIVIESLKEFTTFVINVKESNNVEVNNNLEESGNVVNKFCSNIKENNDIIKTKNDFNNSLINKNIHTGDSNIQSFSTNIIENNKINSIENTYLNQSQVFSGTLGLICFEVISLTSTFCLNKEGEICFHKHYGEVLKQPHVLAPNATKLDEAPCKYIDLELVKTTTSKKVLKCRWLFSSVSEEQFASVELFDLNETIFASSATIGKESLPNLNQVSHPRHCCVLMDIPEITYIVRGTNCDSGLLQVTKNELEKVVLVQFMNLRKLTKVWELLYDYRDKSHIIYCKSLKVTVNINEISLSITHPQVDISSSISLATLLLSIFCKSTFLNDIP</sequence>
<dbReference type="InterPro" id="IPR009836">
    <property type="entry name" value="GRDP-like"/>
</dbReference>
<evidence type="ECO:0000313" key="2">
    <source>
        <dbReference type="RefSeq" id="XP_065668977.1"/>
    </source>
</evidence>
<dbReference type="GeneID" id="101238334"/>
<keyword evidence="1" id="KW-1185">Reference proteome</keyword>
<dbReference type="PANTHER" id="PTHR34365:SF7">
    <property type="entry name" value="GLYCINE-RICH DOMAIN-CONTAINING PROTEIN 1"/>
    <property type="match status" value="1"/>
</dbReference>
<dbReference type="PANTHER" id="PTHR34365">
    <property type="entry name" value="ENOLASE (DUF1399)"/>
    <property type="match status" value="1"/>
</dbReference>
<dbReference type="Pfam" id="PF07173">
    <property type="entry name" value="GRDP-like"/>
    <property type="match status" value="1"/>
</dbReference>
<reference evidence="2" key="1">
    <citation type="submission" date="2025-08" db="UniProtKB">
        <authorList>
            <consortium name="RefSeq"/>
        </authorList>
    </citation>
    <scope>IDENTIFICATION</scope>
</reference>
<proteinExistence type="predicted"/>
<dbReference type="Proteomes" id="UP001652625">
    <property type="component" value="Chromosome 12"/>
</dbReference>
<accession>A0ABM4D3Y4</accession>
<name>A0ABM4D3Y4_HYDVU</name>
<organism evidence="1 2">
    <name type="scientific">Hydra vulgaris</name>
    <name type="common">Hydra</name>
    <name type="synonym">Hydra attenuata</name>
    <dbReference type="NCBI Taxonomy" id="6087"/>
    <lineage>
        <taxon>Eukaryota</taxon>
        <taxon>Metazoa</taxon>
        <taxon>Cnidaria</taxon>
        <taxon>Hydrozoa</taxon>
        <taxon>Hydroidolina</taxon>
        <taxon>Anthoathecata</taxon>
        <taxon>Aplanulata</taxon>
        <taxon>Hydridae</taxon>
        <taxon>Hydra</taxon>
    </lineage>
</organism>
<evidence type="ECO:0000313" key="1">
    <source>
        <dbReference type="Proteomes" id="UP001652625"/>
    </source>
</evidence>
<dbReference type="RefSeq" id="XP_065668977.1">
    <property type="nucleotide sequence ID" value="XM_065812905.1"/>
</dbReference>
<gene>
    <name evidence="2" type="primary">LOC101238334</name>
</gene>
<protein>
    <submittedName>
        <fullName evidence="2">Uncharacterized protein LOC101238334 isoform X1</fullName>
    </submittedName>
</protein>